<accession>A0A0E9PFS0</accession>
<evidence type="ECO:0000256" key="1">
    <source>
        <dbReference type="SAM" id="MobiDB-lite"/>
    </source>
</evidence>
<evidence type="ECO:0000313" key="2">
    <source>
        <dbReference type="EMBL" id="JAH02708.1"/>
    </source>
</evidence>
<dbReference type="EMBL" id="GBXM01105869">
    <property type="protein sequence ID" value="JAH02708.1"/>
    <property type="molecule type" value="Transcribed_RNA"/>
</dbReference>
<dbReference type="AlphaFoldDB" id="A0A0E9PFS0"/>
<feature type="region of interest" description="Disordered" evidence="1">
    <location>
        <begin position="1"/>
        <end position="29"/>
    </location>
</feature>
<organism evidence="2">
    <name type="scientific">Anguilla anguilla</name>
    <name type="common">European freshwater eel</name>
    <name type="synonym">Muraena anguilla</name>
    <dbReference type="NCBI Taxonomy" id="7936"/>
    <lineage>
        <taxon>Eukaryota</taxon>
        <taxon>Metazoa</taxon>
        <taxon>Chordata</taxon>
        <taxon>Craniata</taxon>
        <taxon>Vertebrata</taxon>
        <taxon>Euteleostomi</taxon>
        <taxon>Actinopterygii</taxon>
        <taxon>Neopterygii</taxon>
        <taxon>Teleostei</taxon>
        <taxon>Anguilliformes</taxon>
        <taxon>Anguillidae</taxon>
        <taxon>Anguilla</taxon>
    </lineage>
</organism>
<reference evidence="2" key="1">
    <citation type="submission" date="2014-11" db="EMBL/GenBank/DDBJ databases">
        <authorList>
            <person name="Amaro Gonzalez C."/>
        </authorList>
    </citation>
    <scope>NUCLEOTIDE SEQUENCE</scope>
</reference>
<name>A0A0E9PFS0_ANGAN</name>
<protein>
    <submittedName>
        <fullName evidence="2">Uncharacterized protein</fullName>
    </submittedName>
</protein>
<proteinExistence type="predicted"/>
<reference evidence="2" key="2">
    <citation type="journal article" date="2015" name="Fish Shellfish Immunol.">
        <title>Early steps in the European eel (Anguilla anguilla)-Vibrio vulnificus interaction in the gills: Role of the RtxA13 toxin.</title>
        <authorList>
            <person name="Callol A."/>
            <person name="Pajuelo D."/>
            <person name="Ebbesson L."/>
            <person name="Teles M."/>
            <person name="MacKenzie S."/>
            <person name="Amaro C."/>
        </authorList>
    </citation>
    <scope>NUCLEOTIDE SEQUENCE</scope>
</reference>
<sequence>MHYHGGKCTKPTQKMSERTGETTGLCCAL</sequence>